<dbReference type="Proteomes" id="UP000224050">
    <property type="component" value="Segment"/>
</dbReference>
<protein>
    <submittedName>
        <fullName evidence="1">Uncharacterized protein</fullName>
    </submittedName>
</protein>
<proteinExistence type="predicted"/>
<evidence type="ECO:0000313" key="1">
    <source>
        <dbReference type="EMBL" id="APD19209.1"/>
    </source>
</evidence>
<name>A0A1J0MDP2_9CAUD</name>
<organism evidence="1 2">
    <name type="scientific">Mycobacterium phage Mitti</name>
    <dbReference type="NCBI Taxonomy" id="1917488"/>
    <lineage>
        <taxon>Viruses</taxon>
        <taxon>Duplodnaviria</taxon>
        <taxon>Heunggongvirae</taxon>
        <taxon>Uroviricota</taxon>
        <taxon>Caudoviricetes</taxon>
        <taxon>Weiservirinae</taxon>
        <taxon>Fionnbharthvirus</taxon>
        <taxon>Fionnbharthvirus fionnbharth</taxon>
    </lineage>
</organism>
<reference evidence="2" key="1">
    <citation type="submission" date="2016-11" db="EMBL/GenBank/DDBJ databases">
        <authorList>
            <person name="Jaros S."/>
            <person name="Januszkiewicz K."/>
            <person name="Wedrychowicz H."/>
        </authorList>
    </citation>
    <scope>NUCLEOTIDE SEQUENCE [LARGE SCALE GENOMIC DNA]</scope>
</reference>
<evidence type="ECO:0000313" key="2">
    <source>
        <dbReference type="Proteomes" id="UP000224050"/>
    </source>
</evidence>
<dbReference type="EMBL" id="KY087992">
    <property type="protein sequence ID" value="APD19209.1"/>
    <property type="molecule type" value="Genomic_DNA"/>
</dbReference>
<sequence length="125" mass="13556">MTDTSAVNALLSAKLRPQSTAELAPFGVYAHGGGRGKPVVVTAVYSTPARAFARLADAALLLSAAGYVVEDTRGPSVLVSWPQDAADELAEKRLELFYRWQAFQMRADEARAEYERLDALQEGRA</sequence>
<accession>A0A1J0MDP2</accession>
<gene>
    <name evidence="1" type="ORF">SEA_MITTI_84</name>
</gene>